<dbReference type="InterPro" id="IPR002541">
    <property type="entry name" value="Cyt_c_assembly"/>
</dbReference>
<comment type="caution">
    <text evidence="11">The sequence shown here is derived from an EMBL/GenBank/DDBJ whole genome shotgun (WGS) entry which is preliminary data.</text>
</comment>
<keyword evidence="8 9" id="KW-0472">Membrane</keyword>
<evidence type="ECO:0000256" key="2">
    <source>
        <dbReference type="ARBA" id="ARBA00004141"/>
    </source>
</evidence>
<keyword evidence="6 9" id="KW-0201">Cytochrome c-type biogenesis</keyword>
<organism evidence="11 12">
    <name type="scientific">Pelagibacterium lacus</name>
    <dbReference type="NCBI Taxonomy" id="2282655"/>
    <lineage>
        <taxon>Bacteria</taxon>
        <taxon>Pseudomonadati</taxon>
        <taxon>Pseudomonadota</taxon>
        <taxon>Alphaproteobacteria</taxon>
        <taxon>Hyphomicrobiales</taxon>
        <taxon>Devosiaceae</taxon>
        <taxon>Pelagibacterium</taxon>
    </lineage>
</organism>
<dbReference type="Pfam" id="PF01578">
    <property type="entry name" value="Cytochrom_C_asm"/>
    <property type="match status" value="1"/>
</dbReference>
<keyword evidence="5 9" id="KW-0812">Transmembrane</keyword>
<dbReference type="PANTHER" id="PTHR30071">
    <property type="entry name" value="HEME EXPORTER PROTEIN C"/>
    <property type="match status" value="1"/>
</dbReference>
<name>A0A369W8P3_9HYPH</name>
<feature type="transmembrane region" description="Helical" evidence="9">
    <location>
        <begin position="209"/>
        <end position="230"/>
    </location>
</feature>
<evidence type="ECO:0000256" key="4">
    <source>
        <dbReference type="ARBA" id="ARBA00016463"/>
    </source>
</evidence>
<evidence type="ECO:0000256" key="9">
    <source>
        <dbReference type="RuleBase" id="RU364092"/>
    </source>
</evidence>
<dbReference type="OrthoDB" id="9778550at2"/>
<evidence type="ECO:0000256" key="5">
    <source>
        <dbReference type="ARBA" id="ARBA00022692"/>
    </source>
</evidence>
<sequence length="256" mass="28462">MAQTSPNTHPGWFTRIAHPGMFMGWTRHVVLPLAIATALAFAAGLYVVFFASPPDYQMGDTVRMMYVHVPTAWLSQFCYAVMFSSAIGTLVWRHPMADVSQKAAAPLGAAFTALALFTGAMWGRPTWGTFWEWDGRMTSTLVLLFIYLGIIALWRAFDDQLKAARIVSVVTLVGAVNIPIIKFSVDWWQTLHQPASVFRTDGPTVDFSILTPLLVMTLAFSLLFLTLHLVRMRTEVTRRRIRSLELAQARAAGGAP</sequence>
<dbReference type="GO" id="GO:0015232">
    <property type="term" value="F:heme transmembrane transporter activity"/>
    <property type="evidence" value="ECO:0007669"/>
    <property type="project" value="InterPro"/>
</dbReference>
<dbReference type="AlphaFoldDB" id="A0A369W8P3"/>
<keyword evidence="7 9" id="KW-1133">Transmembrane helix</keyword>
<evidence type="ECO:0000259" key="10">
    <source>
        <dbReference type="Pfam" id="PF01578"/>
    </source>
</evidence>
<feature type="transmembrane region" description="Helical" evidence="9">
    <location>
        <begin position="135"/>
        <end position="154"/>
    </location>
</feature>
<evidence type="ECO:0000313" key="12">
    <source>
        <dbReference type="Proteomes" id="UP000253759"/>
    </source>
</evidence>
<feature type="domain" description="Cytochrome c assembly protein" evidence="10">
    <location>
        <begin position="23"/>
        <end position="192"/>
    </location>
</feature>
<evidence type="ECO:0000256" key="1">
    <source>
        <dbReference type="ARBA" id="ARBA00002442"/>
    </source>
</evidence>
<dbReference type="PANTHER" id="PTHR30071:SF1">
    <property type="entry name" value="CYTOCHROME B_B6 PROTEIN-RELATED"/>
    <property type="match status" value="1"/>
</dbReference>
<dbReference type="GO" id="GO:0005886">
    <property type="term" value="C:plasma membrane"/>
    <property type="evidence" value="ECO:0007669"/>
    <property type="project" value="UniProtKB-SubCell"/>
</dbReference>
<reference evidence="12" key="1">
    <citation type="submission" date="2018-07" db="EMBL/GenBank/DDBJ databases">
        <authorList>
            <person name="Liu B.-T."/>
            <person name="Du Z."/>
        </authorList>
    </citation>
    <scope>NUCLEOTIDE SEQUENCE [LARGE SCALE GENOMIC DNA]</scope>
    <source>
        <strain evidence="12">XYN52</strain>
    </source>
</reference>
<dbReference type="RefSeq" id="WP_114645178.1">
    <property type="nucleotide sequence ID" value="NZ_QQNH01000005.1"/>
</dbReference>
<evidence type="ECO:0000313" key="11">
    <source>
        <dbReference type="EMBL" id="RDE09632.1"/>
    </source>
</evidence>
<dbReference type="GO" id="GO:0020037">
    <property type="term" value="F:heme binding"/>
    <property type="evidence" value="ECO:0007669"/>
    <property type="project" value="InterPro"/>
</dbReference>
<dbReference type="InterPro" id="IPR045062">
    <property type="entry name" value="Cyt_c_biogenesis_CcsA/CcmC"/>
</dbReference>
<proteinExistence type="inferred from homology"/>
<keyword evidence="9" id="KW-1003">Cell membrane</keyword>
<gene>
    <name evidence="9" type="primary">ccmC</name>
    <name evidence="11" type="ORF">DVH29_05600</name>
</gene>
<dbReference type="InterPro" id="IPR003557">
    <property type="entry name" value="Cyt_c_biogenesis_CcmC"/>
</dbReference>
<keyword evidence="9" id="KW-0997">Cell inner membrane</keyword>
<keyword evidence="9" id="KW-0813">Transport</keyword>
<dbReference type="NCBIfam" id="TIGR01191">
    <property type="entry name" value="ccmC"/>
    <property type="match status" value="1"/>
</dbReference>
<accession>A0A369W8P3</accession>
<dbReference type="EMBL" id="QQNH01000005">
    <property type="protein sequence ID" value="RDE09632.1"/>
    <property type="molecule type" value="Genomic_DNA"/>
</dbReference>
<dbReference type="PRINTS" id="PR01386">
    <property type="entry name" value="CCMCBIOGNSIS"/>
</dbReference>
<feature type="transmembrane region" description="Helical" evidence="9">
    <location>
        <begin position="104"/>
        <end position="123"/>
    </location>
</feature>
<comment type="function">
    <text evidence="1 9">Required for the export of heme to the periplasm for the biogenesis of c-type cytochromes.</text>
</comment>
<comment type="subcellular location">
    <subcellularLocation>
        <location evidence="9">Cell inner membrane</location>
    </subcellularLocation>
    <subcellularLocation>
        <location evidence="2">Membrane</location>
        <topology evidence="2">Multi-pass membrane protein</topology>
    </subcellularLocation>
</comment>
<dbReference type="Proteomes" id="UP000253759">
    <property type="component" value="Unassembled WGS sequence"/>
</dbReference>
<feature type="transmembrane region" description="Helical" evidence="9">
    <location>
        <begin position="72"/>
        <end position="92"/>
    </location>
</feature>
<evidence type="ECO:0000256" key="7">
    <source>
        <dbReference type="ARBA" id="ARBA00022989"/>
    </source>
</evidence>
<evidence type="ECO:0000256" key="8">
    <source>
        <dbReference type="ARBA" id="ARBA00023136"/>
    </source>
</evidence>
<dbReference type="GO" id="GO:0017004">
    <property type="term" value="P:cytochrome complex assembly"/>
    <property type="evidence" value="ECO:0007669"/>
    <property type="project" value="UniProtKB-KW"/>
</dbReference>
<keyword evidence="12" id="KW-1185">Reference proteome</keyword>
<evidence type="ECO:0000256" key="3">
    <source>
        <dbReference type="ARBA" id="ARBA00005840"/>
    </source>
</evidence>
<feature type="transmembrane region" description="Helical" evidence="9">
    <location>
        <begin position="29"/>
        <end position="52"/>
    </location>
</feature>
<protein>
    <recommendedName>
        <fullName evidence="4 9">Heme exporter protein C</fullName>
    </recommendedName>
    <alternativeName>
        <fullName evidence="9">Cytochrome c-type biogenesis protein</fullName>
    </alternativeName>
</protein>
<evidence type="ECO:0000256" key="6">
    <source>
        <dbReference type="ARBA" id="ARBA00022748"/>
    </source>
</evidence>
<feature type="transmembrane region" description="Helical" evidence="9">
    <location>
        <begin position="166"/>
        <end position="189"/>
    </location>
</feature>
<comment type="similarity">
    <text evidence="3 9">Belongs to the CcmC/CycZ/HelC family.</text>
</comment>